<dbReference type="Proteomes" id="UP001210925">
    <property type="component" value="Unassembled WGS sequence"/>
</dbReference>
<comment type="caution">
    <text evidence="2">The sequence shown here is derived from an EMBL/GenBank/DDBJ whole genome shotgun (WGS) entry which is preliminary data.</text>
</comment>
<dbReference type="EMBL" id="JADGKB010000089">
    <property type="protein sequence ID" value="KAJ3254259.1"/>
    <property type="molecule type" value="Genomic_DNA"/>
</dbReference>
<dbReference type="Pfam" id="PF12937">
    <property type="entry name" value="F-box-like"/>
    <property type="match status" value="1"/>
</dbReference>
<dbReference type="AlphaFoldDB" id="A0AAD5Y6E6"/>
<dbReference type="InterPro" id="IPR036047">
    <property type="entry name" value="F-box-like_dom_sf"/>
</dbReference>
<dbReference type="SMART" id="SM00256">
    <property type="entry name" value="FBOX"/>
    <property type="match status" value="1"/>
</dbReference>
<reference evidence="2" key="1">
    <citation type="submission" date="2020-05" db="EMBL/GenBank/DDBJ databases">
        <title>Phylogenomic resolution of chytrid fungi.</title>
        <authorList>
            <person name="Stajich J.E."/>
            <person name="Amses K."/>
            <person name="Simmons R."/>
            <person name="Seto K."/>
            <person name="Myers J."/>
            <person name="Bonds A."/>
            <person name="Quandt C.A."/>
            <person name="Barry K."/>
            <person name="Liu P."/>
            <person name="Grigoriev I."/>
            <person name="Longcore J.E."/>
            <person name="James T.Y."/>
        </authorList>
    </citation>
    <scope>NUCLEOTIDE SEQUENCE</scope>
    <source>
        <strain evidence="2">PLAUS21</strain>
    </source>
</reference>
<keyword evidence="3" id="KW-1185">Reference proteome</keyword>
<evidence type="ECO:0000313" key="2">
    <source>
        <dbReference type="EMBL" id="KAJ3254259.1"/>
    </source>
</evidence>
<evidence type="ECO:0000259" key="1">
    <source>
        <dbReference type="PROSITE" id="PS50181"/>
    </source>
</evidence>
<evidence type="ECO:0000313" key="3">
    <source>
        <dbReference type="Proteomes" id="UP001210925"/>
    </source>
</evidence>
<gene>
    <name evidence="2" type="ORF">HK103_007312</name>
</gene>
<feature type="domain" description="F-box" evidence="1">
    <location>
        <begin position="38"/>
        <end position="84"/>
    </location>
</feature>
<protein>
    <recommendedName>
        <fullName evidence="1">F-box domain-containing protein</fullName>
    </recommendedName>
</protein>
<sequence>MNVTQVQHILGSLDLQDLDFLKPMYRQDSEVTLVQEQPECFDKLPTEILAMIAMYSGFMTCFTLRHVNKRWRSVVMNRQSWREYIYRTPDIIQVDVSLETSLHSFDQLVFGEWTKNGVKMPYMIHKTFLEQYDFLGGIALDVQPGGKVLVDYFDHRETLPCYIADVQKRIKSGQLPPMMATSNSPVGGLRVAHSCSECAHYDNQQVCKSEFVHGSISAFDHLEHTFVQDKYRIRLTVTTIRGVFGYKDEMPCVCTKISRINGQDLSHRLRDLYMRMVC</sequence>
<accession>A0AAD5Y6E6</accession>
<dbReference type="Gene3D" id="1.20.1280.50">
    <property type="match status" value="1"/>
</dbReference>
<organism evidence="2 3">
    <name type="scientific">Boothiomyces macroporosus</name>
    <dbReference type="NCBI Taxonomy" id="261099"/>
    <lineage>
        <taxon>Eukaryota</taxon>
        <taxon>Fungi</taxon>
        <taxon>Fungi incertae sedis</taxon>
        <taxon>Chytridiomycota</taxon>
        <taxon>Chytridiomycota incertae sedis</taxon>
        <taxon>Chytridiomycetes</taxon>
        <taxon>Rhizophydiales</taxon>
        <taxon>Terramycetaceae</taxon>
        <taxon>Boothiomyces</taxon>
    </lineage>
</organism>
<dbReference type="SUPFAM" id="SSF81383">
    <property type="entry name" value="F-box domain"/>
    <property type="match status" value="1"/>
</dbReference>
<dbReference type="InterPro" id="IPR001810">
    <property type="entry name" value="F-box_dom"/>
</dbReference>
<dbReference type="PROSITE" id="PS50181">
    <property type="entry name" value="FBOX"/>
    <property type="match status" value="1"/>
</dbReference>
<name>A0AAD5Y6E6_9FUNG</name>
<proteinExistence type="predicted"/>